<dbReference type="KEGG" id="mwo:MWSIV6_1002"/>
<dbReference type="RefSeq" id="WP_074359011.1">
    <property type="nucleotide sequence ID" value="NZ_CP104550.1"/>
</dbReference>
<dbReference type="GeneID" id="58978638"/>
<dbReference type="Proteomes" id="UP001369247">
    <property type="component" value="Unassembled WGS sequence"/>
</dbReference>
<organism evidence="2">
    <name type="scientific">Methanothermobacter wolfeii</name>
    <name type="common">Methanobacterium wolfei</name>
    <dbReference type="NCBI Taxonomy" id="145261"/>
    <lineage>
        <taxon>Archaea</taxon>
        <taxon>Methanobacteriati</taxon>
        <taxon>Methanobacteriota</taxon>
        <taxon>Methanomada group</taxon>
        <taxon>Methanobacteria</taxon>
        <taxon>Methanobacteriales</taxon>
        <taxon>Methanobacteriaceae</taxon>
        <taxon>Methanothermobacter</taxon>
    </lineage>
</organism>
<dbReference type="Gene3D" id="2.60.40.10">
    <property type="entry name" value="Immunoglobulins"/>
    <property type="match status" value="1"/>
</dbReference>
<name>A0A9E7RUW8_METWO</name>
<evidence type="ECO:0000313" key="1">
    <source>
        <dbReference type="EMBL" id="MEJ8542615.1"/>
    </source>
</evidence>
<sequence>MDSKIAILALVVVVAAAAGAYLLSGPGETADNQTAENGTRVNKTIGAAKLVATQSGPESAEPGTNVTITCRIKNTGSGPARKIEVSSQDFDKSFEIIEAGDEVEFQALIYIPTEEEIKMDFGDDATLSNPFFIGGFGVQYTDVTGKHSITANSIEIKLIGVPPSP</sequence>
<gene>
    <name evidence="2" type="ORF">N5910_05110</name>
    <name evidence="1" type="ORF">U2150_03795</name>
</gene>
<reference evidence="1 3" key="2">
    <citation type="submission" date="2023-12" db="EMBL/GenBank/DDBJ databases">
        <title>Phenotypic and Genomic Characterization of Methanothermobacter wolfeii Strain BSEL, a CO2-Capturing Archaeon with Minimal Nutrient Requirements.</title>
        <authorList>
            <person name="Ale Enriquez F."/>
            <person name="Ahring B.K."/>
        </authorList>
    </citation>
    <scope>NUCLEOTIDE SEQUENCE [LARGE SCALE GENOMIC DNA]</scope>
    <source>
        <strain evidence="1 3">BSEL-1</strain>
    </source>
</reference>
<dbReference type="AlphaFoldDB" id="A0A9E7RUW8"/>
<keyword evidence="3" id="KW-1185">Reference proteome</keyword>
<proteinExistence type="predicted"/>
<evidence type="ECO:0000313" key="3">
    <source>
        <dbReference type="Proteomes" id="UP001369247"/>
    </source>
</evidence>
<dbReference type="GeneID" id="75106608"/>
<accession>A0A9E7RUW8</accession>
<dbReference type="InterPro" id="IPR013783">
    <property type="entry name" value="Ig-like_fold"/>
</dbReference>
<dbReference type="EMBL" id="CP104550">
    <property type="protein sequence ID" value="UXH30929.1"/>
    <property type="molecule type" value="Genomic_DNA"/>
</dbReference>
<protein>
    <recommendedName>
        <fullName evidence="4">CARDB domain-containing protein</fullName>
    </recommendedName>
</protein>
<evidence type="ECO:0008006" key="4">
    <source>
        <dbReference type="Google" id="ProtNLM"/>
    </source>
</evidence>
<dbReference type="Proteomes" id="UP001065373">
    <property type="component" value="Chromosome"/>
</dbReference>
<dbReference type="EMBL" id="JAXUHJ010000008">
    <property type="protein sequence ID" value="MEJ8542615.1"/>
    <property type="molecule type" value="Genomic_DNA"/>
</dbReference>
<evidence type="ECO:0000313" key="2">
    <source>
        <dbReference type="EMBL" id="UXH30929.1"/>
    </source>
</evidence>
<reference evidence="2" key="1">
    <citation type="submission" date="2022-09" db="EMBL/GenBank/DDBJ databases">
        <title>Characterization of three MwoI isoschizomers from sequenced genome and metagenomes.</title>
        <authorList>
            <person name="Fomenkov A."/>
            <person name="Xu S.Y."/>
            <person name="Roberts R.J."/>
        </authorList>
    </citation>
    <scope>NUCLEOTIDE SEQUENCE</scope>
    <source>
        <strain evidence="2">DSM 2970</strain>
    </source>
</reference>